<accession>R7Y6X1</accession>
<keyword evidence="1" id="KW-1133">Transmembrane helix</keyword>
<organism evidence="2 3">
    <name type="scientific">Gordonia terrae C-6</name>
    <dbReference type="NCBI Taxonomy" id="1316928"/>
    <lineage>
        <taxon>Bacteria</taxon>
        <taxon>Bacillati</taxon>
        <taxon>Actinomycetota</taxon>
        <taxon>Actinomycetes</taxon>
        <taxon>Mycobacteriales</taxon>
        <taxon>Gordoniaceae</taxon>
        <taxon>Gordonia</taxon>
    </lineage>
</organism>
<keyword evidence="1" id="KW-0472">Membrane</keyword>
<sequence length="77" mass="7890">MLEGDHMRNMAILMICAALCSLGCILGAGLALTWNSGPSAIAAGVCAVVAGGVAVVLVGRVRAQNRRQGTNYTIFTI</sequence>
<feature type="transmembrane region" description="Helical" evidence="1">
    <location>
        <begin position="12"/>
        <end position="34"/>
    </location>
</feature>
<proteinExistence type="predicted"/>
<keyword evidence="1" id="KW-0812">Transmembrane</keyword>
<name>R7Y6X1_9ACTN</name>
<dbReference type="AlphaFoldDB" id="R7Y6X1"/>
<evidence type="ECO:0000313" key="2">
    <source>
        <dbReference type="EMBL" id="EON31783.1"/>
    </source>
</evidence>
<evidence type="ECO:0000256" key="1">
    <source>
        <dbReference type="SAM" id="Phobius"/>
    </source>
</evidence>
<dbReference type="PATRIC" id="fig|1316928.3.peg.3219"/>
<gene>
    <name evidence="2" type="ORF">GTC6_15943</name>
</gene>
<reference evidence="2 3" key="1">
    <citation type="journal article" date="2013" name="Genome Announc.">
        <title>Draft Genome Sequence of a Benzothiophene-Desulfurizing Bacterium, Gordona terrae Strain C-6.</title>
        <authorList>
            <person name="Wang W."/>
            <person name="Ma T."/>
            <person name="Ren Y."/>
            <person name="Li G."/>
        </authorList>
    </citation>
    <scope>NUCLEOTIDE SEQUENCE [LARGE SCALE GENOMIC DNA]</scope>
    <source>
        <strain evidence="2 3">C-6</strain>
    </source>
</reference>
<feature type="transmembrane region" description="Helical" evidence="1">
    <location>
        <begin position="40"/>
        <end position="59"/>
    </location>
</feature>
<dbReference type="Proteomes" id="UP000013569">
    <property type="component" value="Unassembled WGS sequence"/>
</dbReference>
<protein>
    <submittedName>
        <fullName evidence="2">Uncharacterized protein</fullName>
    </submittedName>
</protein>
<comment type="caution">
    <text evidence="2">The sequence shown here is derived from an EMBL/GenBank/DDBJ whole genome shotgun (WGS) entry which is preliminary data.</text>
</comment>
<dbReference type="EMBL" id="AQPW01000020">
    <property type="protein sequence ID" value="EON31783.1"/>
    <property type="molecule type" value="Genomic_DNA"/>
</dbReference>
<evidence type="ECO:0000313" key="3">
    <source>
        <dbReference type="Proteomes" id="UP000013569"/>
    </source>
</evidence>